<reference evidence="2" key="1">
    <citation type="journal article" date="2009" name="Environ. Microbiol.">
        <title>The genome of Polaromonas naphthalenivorans strain CJ2, isolated from coal tar-contaminated sediment, reveals physiological and metabolic versatility and evolution through extensive horizontal gene transfer.</title>
        <authorList>
            <person name="Yagi J.M."/>
            <person name="Sims D."/>
            <person name="Brettin T."/>
            <person name="Bruce D."/>
            <person name="Madsen E.L."/>
        </authorList>
    </citation>
    <scope>NUCLEOTIDE SEQUENCE [LARGE SCALE GENOMIC DNA]</scope>
    <source>
        <strain evidence="2">CJ2</strain>
    </source>
</reference>
<dbReference type="AlphaFoldDB" id="A1VJH9"/>
<dbReference type="HOGENOM" id="CLU_117104_0_0_4"/>
<evidence type="ECO:0000313" key="1">
    <source>
        <dbReference type="EMBL" id="ABM35807.1"/>
    </source>
</evidence>
<dbReference type="OrthoDB" id="8904333at2"/>
<organism evidence="1 2">
    <name type="scientific">Polaromonas naphthalenivorans (strain CJ2)</name>
    <dbReference type="NCBI Taxonomy" id="365044"/>
    <lineage>
        <taxon>Bacteria</taxon>
        <taxon>Pseudomonadati</taxon>
        <taxon>Pseudomonadota</taxon>
        <taxon>Betaproteobacteria</taxon>
        <taxon>Burkholderiales</taxon>
        <taxon>Comamonadaceae</taxon>
        <taxon>Polaromonas</taxon>
    </lineage>
</organism>
<proteinExistence type="predicted"/>
<protein>
    <submittedName>
        <fullName evidence="1">Uncharacterized protein</fullName>
    </submittedName>
</protein>
<dbReference type="eggNOG" id="ENOG5032TZA">
    <property type="taxonomic scope" value="Bacteria"/>
</dbReference>
<dbReference type="Proteomes" id="UP000000644">
    <property type="component" value="Chromosome"/>
</dbReference>
<evidence type="ECO:0000313" key="2">
    <source>
        <dbReference type="Proteomes" id="UP000000644"/>
    </source>
</evidence>
<sequence length="167" mass="17776">MIYVKTESGQSALLSRSLALTPRQRSAFIMFDGKRSMKEVLKATEGLGITQDDVAHMVTRGLLVPISTANKVAAMVSLPGAPVIAAAPAPLAPAPQPQADRQDAQAHYSKAYPIATRLTAGLGLRGFLLNLAVEAAGDLGKLRELAPKIEQAVGPEKFRELENALYE</sequence>
<gene>
    <name evidence="1" type="ordered locus">Pnap_0486</name>
</gene>
<dbReference type="RefSeq" id="WP_011799907.1">
    <property type="nucleotide sequence ID" value="NC_008781.1"/>
</dbReference>
<accession>A1VJH9</accession>
<keyword evidence="2" id="KW-1185">Reference proteome</keyword>
<dbReference type="KEGG" id="pna:Pnap_0486"/>
<name>A1VJH9_POLNA</name>
<dbReference type="EMBL" id="CP000529">
    <property type="protein sequence ID" value="ABM35807.1"/>
    <property type="molecule type" value="Genomic_DNA"/>
</dbReference>